<dbReference type="Gene3D" id="1.10.287.1490">
    <property type="match status" value="1"/>
</dbReference>
<sequence>MDSSSSVIIQDDGPFQYLEIRDFQSRLSELQRANLNLKMLLIEQENRMTQILIDGNVDQTVITEFIRNTRIIDDLNSQVRNLTSELEEAKEKISESNTKLVNQKEVERELRNEIQSLRATNQLYENNDQSFDSNSSKSSISLRFEISKLKQEIATQEARNAELTIEIVNLQSRLNDYENDEKENDSEVSRIKRLLNETRNDLTQAKEENFQLRSEIASLNLSITEKNSQIEEKSKKIRLFKHVVQNNLNDTQLLKTKFNKKASLFQSHMDDFINSMNDRIQLSNERCTRIQKSITGSFNQAFIKSKKKYQEKTIQQSNIIHDLASLSAKLVNIPTSSIPEIDDLINNPSTLELFVNRITAAHEMQQSTIQSDLNKLEVEFRKNQNQKKNKLSSKVSNFMINIQGTLNNMTKTLHHDHLQLIDALSVSESEMSD</sequence>
<keyword evidence="3" id="KW-1185">Reference proteome</keyword>
<feature type="coiled-coil region" evidence="1">
    <location>
        <begin position="72"/>
        <end position="222"/>
    </location>
</feature>
<keyword evidence="1" id="KW-0175">Coiled coil</keyword>
<evidence type="ECO:0000313" key="2">
    <source>
        <dbReference type="EMBL" id="KAK8892375.1"/>
    </source>
</evidence>
<protein>
    <submittedName>
        <fullName evidence="2">Uncharacterized protein</fullName>
    </submittedName>
</protein>
<organism evidence="2 3">
    <name type="scientific">Tritrichomonas musculus</name>
    <dbReference type="NCBI Taxonomy" id="1915356"/>
    <lineage>
        <taxon>Eukaryota</taxon>
        <taxon>Metamonada</taxon>
        <taxon>Parabasalia</taxon>
        <taxon>Tritrichomonadida</taxon>
        <taxon>Tritrichomonadidae</taxon>
        <taxon>Tritrichomonas</taxon>
    </lineage>
</organism>
<name>A0ABR2KMN8_9EUKA</name>
<evidence type="ECO:0000313" key="3">
    <source>
        <dbReference type="Proteomes" id="UP001470230"/>
    </source>
</evidence>
<dbReference type="EMBL" id="JAPFFF010000004">
    <property type="protein sequence ID" value="KAK8892375.1"/>
    <property type="molecule type" value="Genomic_DNA"/>
</dbReference>
<proteinExistence type="predicted"/>
<dbReference type="Proteomes" id="UP001470230">
    <property type="component" value="Unassembled WGS sequence"/>
</dbReference>
<evidence type="ECO:0000256" key="1">
    <source>
        <dbReference type="SAM" id="Coils"/>
    </source>
</evidence>
<comment type="caution">
    <text evidence="2">The sequence shown here is derived from an EMBL/GenBank/DDBJ whole genome shotgun (WGS) entry which is preliminary data.</text>
</comment>
<reference evidence="2 3" key="1">
    <citation type="submission" date="2024-04" db="EMBL/GenBank/DDBJ databases">
        <title>Tritrichomonas musculus Genome.</title>
        <authorList>
            <person name="Alves-Ferreira E."/>
            <person name="Grigg M."/>
            <person name="Lorenzi H."/>
            <person name="Galac M."/>
        </authorList>
    </citation>
    <scope>NUCLEOTIDE SEQUENCE [LARGE SCALE GENOMIC DNA]</scope>
    <source>
        <strain evidence="2 3">EAF2021</strain>
    </source>
</reference>
<gene>
    <name evidence="2" type="ORF">M9Y10_029601</name>
</gene>
<accession>A0ABR2KMN8</accession>